<accession>A0A1Y6CPS4</accession>
<dbReference type="EMBL" id="FWZT01000034">
    <property type="protein sequence ID" value="SMF79945.1"/>
    <property type="molecule type" value="Genomic_DNA"/>
</dbReference>
<evidence type="ECO:0008006" key="3">
    <source>
        <dbReference type="Google" id="ProtNLM"/>
    </source>
</evidence>
<reference evidence="2" key="1">
    <citation type="submission" date="2017-04" db="EMBL/GenBank/DDBJ databases">
        <authorList>
            <person name="Varghese N."/>
            <person name="Submissions S."/>
        </authorList>
    </citation>
    <scope>NUCLEOTIDE SEQUENCE [LARGE SCALE GENOMIC DNA]</scope>
    <source>
        <strain evidence="2">RKEM611</strain>
    </source>
</reference>
<dbReference type="PROSITE" id="PS51257">
    <property type="entry name" value="PROKAR_LIPOPROTEIN"/>
    <property type="match status" value="1"/>
</dbReference>
<dbReference type="CDD" id="cd20716">
    <property type="entry name" value="cyt_P460_fam"/>
    <property type="match status" value="1"/>
</dbReference>
<dbReference type="Proteomes" id="UP000192907">
    <property type="component" value="Unassembled WGS sequence"/>
</dbReference>
<keyword evidence="2" id="KW-1185">Reference proteome</keyword>
<dbReference type="STRING" id="1513793.SAMN06296036_13418"/>
<gene>
    <name evidence="1" type="ORF">SAMN06296036_13418</name>
</gene>
<dbReference type="AlphaFoldDB" id="A0A1Y6CPS4"/>
<organism evidence="1 2">
    <name type="scientific">Pseudobacteriovorax antillogorgiicola</name>
    <dbReference type="NCBI Taxonomy" id="1513793"/>
    <lineage>
        <taxon>Bacteria</taxon>
        <taxon>Pseudomonadati</taxon>
        <taxon>Bdellovibrionota</taxon>
        <taxon>Oligoflexia</taxon>
        <taxon>Oligoflexales</taxon>
        <taxon>Pseudobacteriovoracaceae</taxon>
        <taxon>Pseudobacteriovorax</taxon>
    </lineage>
</organism>
<dbReference type="InterPro" id="IPR038142">
    <property type="entry name" value="Cytochrome_P460_sp"/>
</dbReference>
<name>A0A1Y6CPS4_9BACT</name>
<sequence>MRLAILTSLCLAMASCGNDDDDDNNEVAPSADAGFTETITDVPSDYKSSSQFFTLTEGLVPAAEKSPHGANQIWYSTAVQGFVGQAGFTAPVGTIAVKEYDASGDGEVDGIAVMIKQAAGYDPDNNDWYYDYRDVDGTIKSQPSPGANQTCIGCHAVWPEQDYLPGLLILSE</sequence>
<protein>
    <recommendedName>
        <fullName evidence="3">Cytochrome P460</fullName>
    </recommendedName>
</protein>
<evidence type="ECO:0000313" key="2">
    <source>
        <dbReference type="Proteomes" id="UP000192907"/>
    </source>
</evidence>
<dbReference type="RefSeq" id="WP_132325800.1">
    <property type="nucleotide sequence ID" value="NZ_FWZT01000034.1"/>
</dbReference>
<dbReference type="Gene3D" id="3.50.70.20">
    <property type="entry name" value="Cytochrome P460"/>
    <property type="match status" value="1"/>
</dbReference>
<proteinExistence type="predicted"/>
<evidence type="ECO:0000313" key="1">
    <source>
        <dbReference type="EMBL" id="SMF79945.1"/>
    </source>
</evidence>